<reference evidence="2" key="1">
    <citation type="submission" date="2016-11" db="EMBL/GenBank/DDBJ databases">
        <title>The genome of Nicotiana attenuata.</title>
        <authorList>
            <person name="Xu S."/>
            <person name="Brockmoeller T."/>
            <person name="Gaquerel E."/>
            <person name="Navarro A."/>
            <person name="Kuhl H."/>
            <person name="Gase K."/>
            <person name="Ling Z."/>
            <person name="Zhou W."/>
            <person name="Kreitzer C."/>
            <person name="Stanke M."/>
            <person name="Tang H."/>
            <person name="Lyons E."/>
            <person name="Pandey P."/>
            <person name="Pandey S.P."/>
            <person name="Timmermann B."/>
            <person name="Baldwin I.T."/>
        </authorList>
    </citation>
    <scope>NUCLEOTIDE SEQUENCE [LARGE SCALE GENOMIC DNA]</scope>
    <source>
        <strain evidence="2">UT</strain>
    </source>
</reference>
<sequence>MVKLPSSSKSETKSNDLLEAAQTLSKSKAVKDVDAPTKKKVRRLSLASKTTTIAPKSYLQKLCNDELGDDIIEDYFADIDDLGMTAKSSHNSPNGSKDHVMGGASSLELIPPRKSYSSSLVHRKLIQPAVTIEDVATSTEVMHPKSLRPSSWLL</sequence>
<evidence type="ECO:0000256" key="1">
    <source>
        <dbReference type="SAM" id="MobiDB-lite"/>
    </source>
</evidence>
<comment type="caution">
    <text evidence="2">The sequence shown here is derived from an EMBL/GenBank/DDBJ whole genome shotgun (WGS) entry which is preliminary data.</text>
</comment>
<evidence type="ECO:0000313" key="2">
    <source>
        <dbReference type="EMBL" id="OIT36220.1"/>
    </source>
</evidence>
<feature type="compositionally biased region" description="Polar residues" evidence="1">
    <location>
        <begin position="86"/>
        <end position="95"/>
    </location>
</feature>
<gene>
    <name evidence="2" type="ORF">A4A49_39149</name>
</gene>
<organism evidence="2 3">
    <name type="scientific">Nicotiana attenuata</name>
    <name type="common">Coyote tobacco</name>
    <dbReference type="NCBI Taxonomy" id="49451"/>
    <lineage>
        <taxon>Eukaryota</taxon>
        <taxon>Viridiplantae</taxon>
        <taxon>Streptophyta</taxon>
        <taxon>Embryophyta</taxon>
        <taxon>Tracheophyta</taxon>
        <taxon>Spermatophyta</taxon>
        <taxon>Magnoliopsida</taxon>
        <taxon>eudicotyledons</taxon>
        <taxon>Gunneridae</taxon>
        <taxon>Pentapetalae</taxon>
        <taxon>asterids</taxon>
        <taxon>lamiids</taxon>
        <taxon>Solanales</taxon>
        <taxon>Solanaceae</taxon>
        <taxon>Nicotianoideae</taxon>
        <taxon>Nicotianeae</taxon>
        <taxon>Nicotiana</taxon>
    </lineage>
</organism>
<dbReference type="Gramene" id="OIT36220">
    <property type="protein sequence ID" value="OIT36220"/>
    <property type="gene ID" value="A4A49_39149"/>
</dbReference>
<dbReference type="EMBL" id="MJEQ01000456">
    <property type="protein sequence ID" value="OIT36220.1"/>
    <property type="molecule type" value="Genomic_DNA"/>
</dbReference>
<protein>
    <submittedName>
        <fullName evidence="2">Uncharacterized protein</fullName>
    </submittedName>
</protein>
<dbReference type="AlphaFoldDB" id="A0A314L3N4"/>
<evidence type="ECO:0000313" key="3">
    <source>
        <dbReference type="Proteomes" id="UP000187609"/>
    </source>
</evidence>
<feature type="region of interest" description="Disordered" evidence="1">
    <location>
        <begin position="86"/>
        <end position="106"/>
    </location>
</feature>
<dbReference type="Proteomes" id="UP000187609">
    <property type="component" value="Unassembled WGS sequence"/>
</dbReference>
<accession>A0A314L3N4</accession>
<keyword evidence="3" id="KW-1185">Reference proteome</keyword>
<proteinExistence type="predicted"/>
<name>A0A314L3N4_NICAT</name>